<dbReference type="GO" id="GO:0016404">
    <property type="term" value="F:15-hydroxyprostaglandin dehydrogenase (NAD+) activity"/>
    <property type="evidence" value="ECO:0007669"/>
    <property type="project" value="UniProtKB-EC"/>
</dbReference>
<comment type="catalytic activity">
    <reaction evidence="11">
        <text>14-hydroxy-(4Z,7Z,10Z,12E,16Z,19Z)-docosahexaenoate + NAD(+) = 14-oxo-(4Z,7Z,10Z,12E,16Z,19Z)-docosahexaenoate + NADH + H(+)</text>
        <dbReference type="Rhea" id="RHEA:48952"/>
        <dbReference type="ChEBI" id="CHEBI:15378"/>
        <dbReference type="ChEBI" id="CHEBI:57540"/>
        <dbReference type="ChEBI" id="CHEBI:57945"/>
        <dbReference type="ChEBI" id="CHEBI:90866"/>
        <dbReference type="ChEBI" id="CHEBI:90867"/>
    </reaction>
    <physiologicalReaction direction="left-to-right" evidence="11">
        <dbReference type="Rhea" id="RHEA:48953"/>
    </physiologicalReaction>
</comment>
<evidence type="ECO:0000256" key="19">
    <source>
        <dbReference type="ARBA" id="ARBA00048921"/>
    </source>
</evidence>
<evidence type="ECO:0000256" key="17">
    <source>
        <dbReference type="ARBA" id="ARBA00048611"/>
    </source>
</evidence>
<dbReference type="PRINTS" id="PR00080">
    <property type="entry name" value="SDRFAMILY"/>
</dbReference>
<sequence>MDLSGKGVFLTGGARGIGRGLTEALLSKGAKVMFCDMRVETGKATEAELQKTFGADKFGAVDICVNNAGIMDESRWEKMTEVNVVAPIRVSQLALDHMRRDRGGRGGLIINTVSELGLSSMHFCPAYTASKHAILGFTTSWAKNPTMKDMGVKWRCFCPKLTDTNLVNEIKDRMLEDLDGFLTMSSAKDARMSVDETAQEFLKLVQDQGSDDVIYLVRKNGASGYVRRQLVDTDGVSNAVTVD</sequence>
<evidence type="ECO:0000256" key="11">
    <source>
        <dbReference type="ARBA" id="ARBA00048008"/>
    </source>
</evidence>
<comment type="function">
    <text evidence="8">Catalyzes the NAD-dependent dehydrogenation (oxidation) of a broad array of hydroxylated polyunsaturated fatty acids (mainly eicosanoids and docosanoids, including prostaglandins, lipoxins and resolvins), yielding their corresponding keto (oxo) metabolites. Decreases the levels of the pro-proliferative prostaglandins such as prostaglandin E2 (whose activity is increased in cancer because of an increase in the expression of cyclooxygenase 2) and generates oxo-fatty acid products that can profoundly influence cell function by abrogating pro-inflammatory cytokine expression. Converts resolvins E1, D1 and D2 to their oxo products, which represents a mode of resolvin inactivation. Resolvin E1 plays important roles during the resolution phase of acute inflammation, while resolvins D1 and D2 have a unique role in obesity-induced adipose inflammation.</text>
</comment>
<comment type="catalytic activity">
    <reaction evidence="20">
        <text>(15S)-hydroxy-(5Z,8Z,11Z,13E)-eicosatetraenoate + NAD(+) = 15-oxo-(5Z,8Z,11Z,13E)-eicosatetraenoate + NADH + H(+)</text>
        <dbReference type="Rhea" id="RHEA:23260"/>
        <dbReference type="ChEBI" id="CHEBI:15378"/>
        <dbReference type="ChEBI" id="CHEBI:57409"/>
        <dbReference type="ChEBI" id="CHEBI:57410"/>
        <dbReference type="ChEBI" id="CHEBI:57540"/>
        <dbReference type="ChEBI" id="CHEBI:57945"/>
        <dbReference type="EC" id="1.1.1.232"/>
    </reaction>
    <physiologicalReaction direction="left-to-right" evidence="20">
        <dbReference type="Rhea" id="RHEA:23261"/>
    </physiologicalReaction>
</comment>
<dbReference type="InterPro" id="IPR020904">
    <property type="entry name" value="Sc_DH/Rdtase_CS"/>
</dbReference>
<comment type="catalytic activity">
    <reaction evidence="13">
        <text>(11R)-hydroxy-(5Z,8Z,12E,14Z)-eicosatetraenoate + NAD(+) = 11-oxo-(5Z,8Z,12E,14Z)-eicosatetraenoate + NADH + H(+)</text>
        <dbReference type="Rhea" id="RHEA:48640"/>
        <dbReference type="ChEBI" id="CHEBI:15378"/>
        <dbReference type="ChEBI" id="CHEBI:57540"/>
        <dbReference type="ChEBI" id="CHEBI:57945"/>
        <dbReference type="ChEBI" id="CHEBI:78836"/>
        <dbReference type="ChEBI" id="CHEBI:90697"/>
    </reaction>
    <physiologicalReaction direction="left-to-right" evidence="13">
        <dbReference type="Rhea" id="RHEA:48641"/>
    </physiologicalReaction>
</comment>
<evidence type="ECO:0000256" key="22">
    <source>
        <dbReference type="RuleBase" id="RU000363"/>
    </source>
</evidence>
<comment type="catalytic activity">
    <reaction evidence="16">
        <text>lipoxin A4 + NAD(+) = 15-oxo-(5S,6R)-dihydroxy-(7E,9E,11Z,13E)-eicosatetraenoate + NADH + H(+)</text>
        <dbReference type="Rhea" id="RHEA:41572"/>
        <dbReference type="ChEBI" id="CHEBI:15378"/>
        <dbReference type="ChEBI" id="CHEBI:57540"/>
        <dbReference type="ChEBI" id="CHEBI:57945"/>
        <dbReference type="ChEBI" id="CHEBI:67026"/>
        <dbReference type="ChEBI" id="CHEBI:78311"/>
    </reaction>
    <physiologicalReaction direction="left-to-right" evidence="16">
        <dbReference type="Rhea" id="RHEA:41573"/>
    </physiologicalReaction>
</comment>
<accession>A0ABD0KVY4</accession>
<evidence type="ECO:0000256" key="7">
    <source>
        <dbReference type="ARBA" id="ARBA00042026"/>
    </source>
</evidence>
<evidence type="ECO:0000256" key="10">
    <source>
        <dbReference type="ARBA" id="ARBA00047672"/>
    </source>
</evidence>
<evidence type="ECO:0000256" key="13">
    <source>
        <dbReference type="ARBA" id="ARBA00048144"/>
    </source>
</evidence>
<evidence type="ECO:0000256" key="6">
    <source>
        <dbReference type="ARBA" id="ARBA00041812"/>
    </source>
</evidence>
<comment type="similarity">
    <text evidence="1 22">Belongs to the short-chain dehydrogenases/reductases (SDR) family.</text>
</comment>
<dbReference type="EMBL" id="JACVVK020000115">
    <property type="protein sequence ID" value="KAK7491387.1"/>
    <property type="molecule type" value="Genomic_DNA"/>
</dbReference>
<dbReference type="SUPFAM" id="SSF51735">
    <property type="entry name" value="NAD(P)-binding Rossmann-fold domains"/>
    <property type="match status" value="1"/>
</dbReference>
<comment type="catalytic activity">
    <reaction evidence="19">
        <text>resolvin D2 + NAD(+) = 16-oxoresolvin D2 + NADH + H(+)</text>
        <dbReference type="Rhea" id="RHEA:53588"/>
        <dbReference type="ChEBI" id="CHEBI:15378"/>
        <dbReference type="ChEBI" id="CHEBI:57540"/>
        <dbReference type="ChEBI" id="CHEBI:57945"/>
        <dbReference type="ChEBI" id="CHEBI:133367"/>
        <dbReference type="ChEBI" id="CHEBI:137498"/>
    </reaction>
    <physiologicalReaction direction="left-to-right" evidence="19">
        <dbReference type="Rhea" id="RHEA:53589"/>
    </physiologicalReaction>
</comment>
<dbReference type="Gene3D" id="3.40.50.720">
    <property type="entry name" value="NAD(P)-binding Rossmann-like Domain"/>
    <property type="match status" value="1"/>
</dbReference>
<evidence type="ECO:0000256" key="3">
    <source>
        <dbReference type="ARBA" id="ARBA00038968"/>
    </source>
</evidence>
<evidence type="ECO:0000256" key="8">
    <source>
        <dbReference type="ARBA" id="ARBA00045705"/>
    </source>
</evidence>
<comment type="catalytic activity">
    <reaction evidence="21">
        <text>resolvin E1 + NAD(+) = 18-oxo-resolvin E1 + NADH + H(+)</text>
        <dbReference type="Rhea" id="RHEA:49244"/>
        <dbReference type="ChEBI" id="CHEBI:15378"/>
        <dbReference type="ChEBI" id="CHEBI:57540"/>
        <dbReference type="ChEBI" id="CHEBI:57945"/>
        <dbReference type="ChEBI" id="CHEBI:91000"/>
        <dbReference type="ChEBI" id="CHEBI:91001"/>
    </reaction>
    <physiologicalReaction direction="left-to-right" evidence="21">
        <dbReference type="Rhea" id="RHEA:49245"/>
    </physiologicalReaction>
</comment>
<comment type="catalytic activity">
    <reaction evidence="15">
        <text>resolvin D2 + NAD(+) = 7-oxoresolvin D2 + NADH + H(+)</text>
        <dbReference type="Rhea" id="RHEA:53584"/>
        <dbReference type="ChEBI" id="CHEBI:15378"/>
        <dbReference type="ChEBI" id="CHEBI:57540"/>
        <dbReference type="ChEBI" id="CHEBI:57945"/>
        <dbReference type="ChEBI" id="CHEBI:133367"/>
        <dbReference type="ChEBI" id="CHEBI:137497"/>
    </reaction>
    <physiologicalReaction direction="left-to-right" evidence="15">
        <dbReference type="Rhea" id="RHEA:53585"/>
    </physiologicalReaction>
</comment>
<evidence type="ECO:0000256" key="2">
    <source>
        <dbReference type="ARBA" id="ARBA00023002"/>
    </source>
</evidence>
<evidence type="ECO:0000256" key="9">
    <source>
        <dbReference type="ARBA" id="ARBA00047325"/>
    </source>
</evidence>
<gene>
    <name evidence="23" type="ORF">BaRGS_00017365</name>
</gene>
<comment type="catalytic activity">
    <reaction evidence="14">
        <text>resolvin D1 + NAD(+) = 17-oxoresolvin D1 + NADH + H(+)</text>
        <dbReference type="Rhea" id="RHEA:50128"/>
        <dbReference type="ChEBI" id="CHEBI:15378"/>
        <dbReference type="ChEBI" id="CHEBI:57540"/>
        <dbReference type="ChEBI" id="CHEBI:57945"/>
        <dbReference type="ChEBI" id="CHEBI:132079"/>
        <dbReference type="ChEBI" id="CHEBI:132081"/>
    </reaction>
    <physiologicalReaction direction="left-to-right" evidence="14">
        <dbReference type="Rhea" id="RHEA:50129"/>
    </physiologicalReaction>
</comment>
<dbReference type="Pfam" id="PF00106">
    <property type="entry name" value="adh_short"/>
    <property type="match status" value="2"/>
</dbReference>
<dbReference type="PROSITE" id="PS00061">
    <property type="entry name" value="ADH_SHORT"/>
    <property type="match status" value="1"/>
</dbReference>
<evidence type="ECO:0000256" key="21">
    <source>
        <dbReference type="ARBA" id="ARBA00049188"/>
    </source>
</evidence>
<organism evidence="23 24">
    <name type="scientific">Batillaria attramentaria</name>
    <dbReference type="NCBI Taxonomy" id="370345"/>
    <lineage>
        <taxon>Eukaryota</taxon>
        <taxon>Metazoa</taxon>
        <taxon>Spiralia</taxon>
        <taxon>Lophotrochozoa</taxon>
        <taxon>Mollusca</taxon>
        <taxon>Gastropoda</taxon>
        <taxon>Caenogastropoda</taxon>
        <taxon>Sorbeoconcha</taxon>
        <taxon>Cerithioidea</taxon>
        <taxon>Batillariidae</taxon>
        <taxon>Batillaria</taxon>
    </lineage>
</organism>
<evidence type="ECO:0000256" key="12">
    <source>
        <dbReference type="ARBA" id="ARBA00048140"/>
    </source>
</evidence>
<keyword evidence="2" id="KW-0560">Oxidoreductase</keyword>
<name>A0ABD0KVY4_9CAEN</name>
<dbReference type="InterPro" id="IPR002347">
    <property type="entry name" value="SDR_fam"/>
</dbReference>
<dbReference type="EC" id="1.1.1.232" evidence="4"/>
<evidence type="ECO:0000256" key="18">
    <source>
        <dbReference type="ARBA" id="ARBA00048739"/>
    </source>
</evidence>
<dbReference type="PANTHER" id="PTHR44229">
    <property type="entry name" value="15-HYDROXYPROSTAGLANDIN DEHYDROGENASE [NAD(+)]"/>
    <property type="match status" value="1"/>
</dbReference>
<reference evidence="23 24" key="1">
    <citation type="journal article" date="2023" name="Sci. Data">
        <title>Genome assembly of the Korean intertidal mud-creeper Batillaria attramentaria.</title>
        <authorList>
            <person name="Patra A.K."/>
            <person name="Ho P.T."/>
            <person name="Jun S."/>
            <person name="Lee S.J."/>
            <person name="Kim Y."/>
            <person name="Won Y.J."/>
        </authorList>
    </citation>
    <scope>NUCLEOTIDE SEQUENCE [LARGE SCALE GENOMIC DNA]</scope>
    <source>
        <strain evidence="23">Wonlab-2016</strain>
    </source>
</reference>
<dbReference type="EC" id="1.1.1.141" evidence="3"/>
<comment type="catalytic activity">
    <reaction evidence="10">
        <text>resolvin D1 + NAD(+) = 8-oxoresolvin D1 + NADH + H(+)</text>
        <dbReference type="Rhea" id="RHEA:50124"/>
        <dbReference type="ChEBI" id="CHEBI:15378"/>
        <dbReference type="ChEBI" id="CHEBI:57540"/>
        <dbReference type="ChEBI" id="CHEBI:57945"/>
        <dbReference type="ChEBI" id="CHEBI:132079"/>
        <dbReference type="ChEBI" id="CHEBI:132080"/>
    </reaction>
    <physiologicalReaction direction="left-to-right" evidence="10">
        <dbReference type="Rhea" id="RHEA:50125"/>
    </physiologicalReaction>
</comment>
<dbReference type="AlphaFoldDB" id="A0ABD0KVY4"/>
<dbReference type="Proteomes" id="UP001519460">
    <property type="component" value="Unassembled WGS sequence"/>
</dbReference>
<comment type="catalytic activity">
    <reaction evidence="18">
        <text>prostaglandin E2 + NAD(+) = 15-oxoprostaglandin E2 + NADH + H(+)</text>
        <dbReference type="Rhea" id="RHEA:11876"/>
        <dbReference type="ChEBI" id="CHEBI:15378"/>
        <dbReference type="ChEBI" id="CHEBI:57400"/>
        <dbReference type="ChEBI" id="CHEBI:57540"/>
        <dbReference type="ChEBI" id="CHEBI:57945"/>
        <dbReference type="ChEBI" id="CHEBI:606564"/>
        <dbReference type="EC" id="1.1.1.141"/>
    </reaction>
    <physiologicalReaction direction="left-to-right" evidence="18">
        <dbReference type="Rhea" id="RHEA:11877"/>
    </physiologicalReaction>
</comment>
<dbReference type="PRINTS" id="PR00081">
    <property type="entry name" value="GDHRDH"/>
</dbReference>
<comment type="caution">
    <text evidence="23">The sequence shown here is derived from an EMBL/GenBank/DDBJ whole genome shotgun (WGS) entry which is preliminary data.</text>
</comment>
<comment type="catalytic activity">
    <reaction evidence="17">
        <text>prostaglandin A1 + NAD(+) = 15-oxo-prostaglandin A1 + NADH + H(+)</text>
        <dbReference type="Rhea" id="RHEA:41263"/>
        <dbReference type="ChEBI" id="CHEBI:15378"/>
        <dbReference type="ChEBI" id="CHEBI:57398"/>
        <dbReference type="ChEBI" id="CHEBI:57540"/>
        <dbReference type="ChEBI" id="CHEBI:57945"/>
        <dbReference type="ChEBI" id="CHEBI:85072"/>
    </reaction>
    <physiologicalReaction direction="left-to-right" evidence="17">
        <dbReference type="Rhea" id="RHEA:41264"/>
    </physiologicalReaction>
</comment>
<evidence type="ECO:0000256" key="1">
    <source>
        <dbReference type="ARBA" id="ARBA00006484"/>
    </source>
</evidence>
<comment type="catalytic activity">
    <reaction evidence="9">
        <text>prostaglandin E1 + NAD(+) = 15-oxoprostaglandin E1 + NADH + H(+)</text>
        <dbReference type="Rhea" id="RHEA:16477"/>
        <dbReference type="ChEBI" id="CHEBI:15378"/>
        <dbReference type="ChEBI" id="CHEBI:57397"/>
        <dbReference type="ChEBI" id="CHEBI:57401"/>
        <dbReference type="ChEBI" id="CHEBI:57540"/>
        <dbReference type="ChEBI" id="CHEBI:57945"/>
    </reaction>
    <physiologicalReaction direction="left-to-right" evidence="9">
        <dbReference type="Rhea" id="RHEA:16478"/>
    </physiologicalReaction>
</comment>
<dbReference type="GO" id="GO:0047034">
    <property type="term" value="F:15-hydroxyicosatetraenoate dehydrogenase activity"/>
    <property type="evidence" value="ECO:0007669"/>
    <property type="project" value="UniProtKB-EC"/>
</dbReference>
<dbReference type="PANTHER" id="PTHR44229:SF4">
    <property type="entry name" value="15-HYDROXYPROSTAGLANDIN DEHYDROGENASE [NAD(+)]"/>
    <property type="match status" value="1"/>
</dbReference>
<proteinExistence type="inferred from homology"/>
<evidence type="ECO:0000313" key="23">
    <source>
        <dbReference type="EMBL" id="KAK7491387.1"/>
    </source>
</evidence>
<evidence type="ECO:0000256" key="15">
    <source>
        <dbReference type="ARBA" id="ARBA00048393"/>
    </source>
</evidence>
<evidence type="ECO:0000256" key="4">
    <source>
        <dbReference type="ARBA" id="ARBA00039060"/>
    </source>
</evidence>
<dbReference type="InterPro" id="IPR036291">
    <property type="entry name" value="NAD(P)-bd_dom_sf"/>
</dbReference>
<evidence type="ECO:0000313" key="24">
    <source>
        <dbReference type="Proteomes" id="UP001519460"/>
    </source>
</evidence>
<comment type="catalytic activity">
    <reaction evidence="12">
        <text>15-oxo-(5S,6R)-dihydroxy-(7E,9E,11Z)-eicosatrienoate + NADH + H(+) = (5S,6R,15S)-trihydroxy-(7E,9E,11Z)-eicosatrienoate + NAD(+)</text>
        <dbReference type="Rhea" id="RHEA:41596"/>
        <dbReference type="ChEBI" id="CHEBI:15378"/>
        <dbReference type="ChEBI" id="CHEBI:57540"/>
        <dbReference type="ChEBI" id="CHEBI:57945"/>
        <dbReference type="ChEBI" id="CHEBI:78325"/>
        <dbReference type="ChEBI" id="CHEBI:78329"/>
    </reaction>
    <physiologicalReaction direction="left-to-right" evidence="12">
        <dbReference type="Rhea" id="RHEA:41597"/>
    </physiologicalReaction>
</comment>
<keyword evidence="24" id="KW-1185">Reference proteome</keyword>
<protein>
    <recommendedName>
        <fullName evidence="5">15-hydroxyprostaglandin dehydrogenase [NAD(+)]</fullName>
        <ecNumber evidence="3">1.1.1.141</ecNumber>
        <ecNumber evidence="4">1.1.1.232</ecNumber>
    </recommendedName>
    <alternativeName>
        <fullName evidence="7">Eicosanoid/docosanoid dehydrogenase [NAD(+)]</fullName>
    </alternativeName>
    <alternativeName>
        <fullName evidence="6">Prostaglandin dehydrogenase 1</fullName>
    </alternativeName>
</protein>
<evidence type="ECO:0000256" key="5">
    <source>
        <dbReference type="ARBA" id="ARBA00040276"/>
    </source>
</evidence>
<evidence type="ECO:0000256" key="14">
    <source>
        <dbReference type="ARBA" id="ARBA00048170"/>
    </source>
</evidence>
<evidence type="ECO:0000256" key="16">
    <source>
        <dbReference type="ARBA" id="ARBA00048535"/>
    </source>
</evidence>
<evidence type="ECO:0000256" key="20">
    <source>
        <dbReference type="ARBA" id="ARBA00049151"/>
    </source>
</evidence>